<dbReference type="RefSeq" id="WP_157758344.1">
    <property type="nucleotide sequence ID" value="NZ_CP022098.1"/>
</dbReference>
<accession>A0A250IZL0</accession>
<name>A0A250IZL0_9BACT</name>
<dbReference type="KEGG" id="cfus:CYFUS_001770"/>
<proteinExistence type="predicted"/>
<evidence type="ECO:0008006" key="4">
    <source>
        <dbReference type="Google" id="ProtNLM"/>
    </source>
</evidence>
<evidence type="ECO:0000313" key="2">
    <source>
        <dbReference type="EMBL" id="ATB36356.1"/>
    </source>
</evidence>
<dbReference type="AlphaFoldDB" id="A0A250IZL0"/>
<evidence type="ECO:0000313" key="3">
    <source>
        <dbReference type="Proteomes" id="UP000217257"/>
    </source>
</evidence>
<sequence length="456" mass="48909">MNRLLVLCVLGSMALLGCEPAGEMLQLIPSPDGTYQAVVLDCRNGPIERMTLIKVVRSGGALDCATRALQQVTLSPGLSPRMVWMSEDSLLIDDRKERTLTFMEIKEGEVSMTFSSWTVLKTPSREQSRGREHLPPAPPSIKTPPFAVRSMSRADVVPEPPIKTPPVAPACGFRGLTLPADFAVLAGGGHGGKRSTVQIDQSGSAATTMTVSVDNPGKPVVLMLGSQEPTLWSIRRSQETTILAVLVSSSYRQIVAGLDATTPVTVLTAENRSECGYFYVDANRLETLNPMAQRFFGRDVDMVYPASGGEVTLGEAKGTPSKWVGGSDAPVESYADKTAPLAGEAGLDDALRKGLLRRANIGDINKWEAQMARVAPGRGATSVSGDGQASRLRSSHMMRNAYVVLRPMTFPAGLYGARSAVFFVPKGTKRPRGNPGHSEVYDFNDMSCTGGPRCHL</sequence>
<reference evidence="2 3" key="1">
    <citation type="submission" date="2017-06" db="EMBL/GenBank/DDBJ databases">
        <title>Sequencing and comparative analysis of myxobacterial genomes.</title>
        <authorList>
            <person name="Rupp O."/>
            <person name="Goesmann A."/>
            <person name="Sogaard-Andersen L."/>
        </authorList>
    </citation>
    <scope>NUCLEOTIDE SEQUENCE [LARGE SCALE GENOMIC DNA]</scope>
    <source>
        <strain evidence="2 3">DSM 52655</strain>
    </source>
</reference>
<dbReference type="Proteomes" id="UP000217257">
    <property type="component" value="Chromosome"/>
</dbReference>
<feature type="compositionally biased region" description="Basic and acidic residues" evidence="1">
    <location>
        <begin position="123"/>
        <end position="134"/>
    </location>
</feature>
<protein>
    <recommendedName>
        <fullName evidence="4">Lipoprotein</fullName>
    </recommendedName>
</protein>
<feature type="region of interest" description="Disordered" evidence="1">
    <location>
        <begin position="122"/>
        <end position="145"/>
    </location>
</feature>
<dbReference type="PROSITE" id="PS51257">
    <property type="entry name" value="PROKAR_LIPOPROTEIN"/>
    <property type="match status" value="1"/>
</dbReference>
<evidence type="ECO:0000256" key="1">
    <source>
        <dbReference type="SAM" id="MobiDB-lite"/>
    </source>
</evidence>
<gene>
    <name evidence="2" type="ORF">CYFUS_001770</name>
</gene>
<dbReference type="EMBL" id="CP022098">
    <property type="protein sequence ID" value="ATB36356.1"/>
    <property type="molecule type" value="Genomic_DNA"/>
</dbReference>
<organism evidence="2 3">
    <name type="scientific">Cystobacter fuscus</name>
    <dbReference type="NCBI Taxonomy" id="43"/>
    <lineage>
        <taxon>Bacteria</taxon>
        <taxon>Pseudomonadati</taxon>
        <taxon>Myxococcota</taxon>
        <taxon>Myxococcia</taxon>
        <taxon>Myxococcales</taxon>
        <taxon>Cystobacterineae</taxon>
        <taxon>Archangiaceae</taxon>
        <taxon>Cystobacter</taxon>
    </lineage>
</organism>